<evidence type="ECO:0000313" key="4">
    <source>
        <dbReference type="Proteomes" id="UP000663843"/>
    </source>
</evidence>
<feature type="compositionally biased region" description="Acidic residues" evidence="2">
    <location>
        <begin position="534"/>
        <end position="553"/>
    </location>
</feature>
<gene>
    <name evidence="3" type="ORF">RDB_LOCUS64958</name>
</gene>
<reference evidence="3" key="1">
    <citation type="submission" date="2021-01" db="EMBL/GenBank/DDBJ databases">
        <authorList>
            <person name="Kaushik A."/>
        </authorList>
    </citation>
    <scope>NUCLEOTIDE SEQUENCE</scope>
    <source>
        <strain evidence="3">AG2-2IIIB</strain>
    </source>
</reference>
<dbReference type="AlphaFoldDB" id="A0A8H2XUE4"/>
<organism evidence="3 4">
    <name type="scientific">Rhizoctonia solani</name>
    <dbReference type="NCBI Taxonomy" id="456999"/>
    <lineage>
        <taxon>Eukaryota</taxon>
        <taxon>Fungi</taxon>
        <taxon>Dikarya</taxon>
        <taxon>Basidiomycota</taxon>
        <taxon>Agaricomycotina</taxon>
        <taxon>Agaricomycetes</taxon>
        <taxon>Cantharellales</taxon>
        <taxon>Ceratobasidiaceae</taxon>
        <taxon>Rhizoctonia</taxon>
    </lineage>
</organism>
<dbReference type="EMBL" id="CAJMWT010002073">
    <property type="protein sequence ID" value="CAE6431806.1"/>
    <property type="molecule type" value="Genomic_DNA"/>
</dbReference>
<comment type="caution">
    <text evidence="3">The sequence shown here is derived from an EMBL/GenBank/DDBJ whole genome shotgun (WGS) entry which is preliminary data.</text>
</comment>
<dbReference type="Proteomes" id="UP000663843">
    <property type="component" value="Unassembled WGS sequence"/>
</dbReference>
<evidence type="ECO:0000256" key="2">
    <source>
        <dbReference type="SAM" id="MobiDB-lite"/>
    </source>
</evidence>
<feature type="compositionally biased region" description="Basic and acidic residues" evidence="2">
    <location>
        <begin position="554"/>
        <end position="565"/>
    </location>
</feature>
<name>A0A8H2XUE4_9AGAM</name>
<proteinExistence type="predicted"/>
<evidence type="ECO:0000313" key="3">
    <source>
        <dbReference type="EMBL" id="CAE6431806.1"/>
    </source>
</evidence>
<dbReference type="PANTHER" id="PTHR37535">
    <property type="entry name" value="FLUG DOMAIN PROTEIN"/>
    <property type="match status" value="1"/>
</dbReference>
<feature type="region of interest" description="Disordered" evidence="2">
    <location>
        <begin position="526"/>
        <end position="576"/>
    </location>
</feature>
<dbReference type="PANTHER" id="PTHR37535:SF3">
    <property type="entry name" value="FLUG DOMAIN-CONTAINING PROTEIN"/>
    <property type="match status" value="1"/>
</dbReference>
<feature type="coiled-coil region" evidence="1">
    <location>
        <begin position="640"/>
        <end position="667"/>
    </location>
</feature>
<protein>
    <submittedName>
        <fullName evidence="3">Uncharacterized protein</fullName>
    </submittedName>
</protein>
<keyword evidence="1" id="KW-0175">Coiled coil</keyword>
<accession>A0A8H2XUE4</accession>
<sequence>MESSTLGINAAGNPVVYDKAFLSMLGKLPATTTLVDERGHVIKDPTPGPSNQGAPATTHTPLDLHQNLHLDLLGLKGDKIALGYMQCLRNAFESNDPEIMETWRTAGETMLEESITRFSPTVKQRQTRMEIRYRTYIYHMCKLLPLVDQWKESVFRKHWVQFLASLLASSKGADGGRVRVDTFNQWCTDLIWLVGQNLINDQGERIGSTALTTGGLYAEFRNVSFRLSVQFELNRTPGQRLWIGQLELLLIYQVAVRMSEKYGRASAIQTILSTSMVFHIGARVGSLGWSNKQYLEEERYMKCGDVRIEREDYGIWNAEVTVTNRKGWNTASESARPVTYKLSAVTKTQNLFFDTPTLLLLHLWHRRALKGIKSIEDIFNYEGQYFEIEEWMRDKPLFLERAVKGLELLEDQPASAKGMTLSFKASGTRAGFTVTTMHALRRDAGNVFALVLGAHIAQLLLGHHEADTVLNTNYSKGTFNVPVVEARLGLLDEQLSLSNRIGLQRHRREGQVAHALLNAGFQFSTKQAAKEDADGSDPDGSDPDGSEGESSEPEENKPKERKGVRGDPLVELDEEQTARIENHPSVAKRTQEIEEAMDELYMLFPPAAAKTHGSRARDKLSGMLKKYHDSTIVVQNLARIEELLETINQASDDRVKARQKLTRQERSNVTRGATLAERKNPKIYPTEAVKQARTHAEEMAKVVNMPKPSEQLQPNFGENLLSDECRELLAGMGAKDLLETNEAEEAQEPEDRLADEDDEIHDANGAPKITMTPFKDVDDLKVLDVDLVETKKEWMACLVKPLIIDEFYKRLAEANNGNFPCLLCRALPEHLKPVSAITGKKGQDTFGSRAKLHRHENAVHTPWVDLMQYMITDDPKVFKCPSNDCSFRASTIEKVRDHCLSNCNEHELYEDMESKHELRQEEKRKATPSRANVKLEKQKQELRGYGLQLEEKTIQGVEKISTTSPEEAFKLAAKRKIPESDVRSHLHALDGLNERARLSINEDGVVKDPYVNRPMEKVSKSLLTPEINAEIDARLAKKK</sequence>
<evidence type="ECO:0000256" key="1">
    <source>
        <dbReference type="SAM" id="Coils"/>
    </source>
</evidence>